<dbReference type="PANTHER" id="PTHR23044">
    <property type="entry name" value="3'-5' EXONUCLEASE ERI1-RELATED"/>
    <property type="match status" value="1"/>
</dbReference>
<evidence type="ECO:0000313" key="3">
    <source>
        <dbReference type="Proteomes" id="UP000678393"/>
    </source>
</evidence>
<gene>
    <name evidence="2" type="ORF">CUNI_LOCUS18417</name>
</gene>
<organism evidence="2 3">
    <name type="scientific">Candidula unifasciata</name>
    <dbReference type="NCBI Taxonomy" id="100452"/>
    <lineage>
        <taxon>Eukaryota</taxon>
        <taxon>Metazoa</taxon>
        <taxon>Spiralia</taxon>
        <taxon>Lophotrochozoa</taxon>
        <taxon>Mollusca</taxon>
        <taxon>Gastropoda</taxon>
        <taxon>Heterobranchia</taxon>
        <taxon>Euthyneura</taxon>
        <taxon>Panpulmonata</taxon>
        <taxon>Eupulmonata</taxon>
        <taxon>Stylommatophora</taxon>
        <taxon>Helicina</taxon>
        <taxon>Helicoidea</taxon>
        <taxon>Geomitridae</taxon>
        <taxon>Candidula</taxon>
    </lineage>
</organism>
<dbReference type="OrthoDB" id="448399at2759"/>
<dbReference type="AlphaFoldDB" id="A0A8S3ZTL8"/>
<dbReference type="Proteomes" id="UP000678393">
    <property type="component" value="Unassembled WGS sequence"/>
</dbReference>
<protein>
    <recommendedName>
        <fullName evidence="1">Exonuclease domain-containing protein</fullName>
    </recommendedName>
</protein>
<dbReference type="Pfam" id="PF00929">
    <property type="entry name" value="RNase_T"/>
    <property type="match status" value="1"/>
</dbReference>
<dbReference type="PANTHER" id="PTHR23044:SF61">
    <property type="entry name" value="3'-5' EXORIBONUCLEASE 1-RELATED"/>
    <property type="match status" value="1"/>
</dbReference>
<dbReference type="SUPFAM" id="SSF53098">
    <property type="entry name" value="Ribonuclease H-like"/>
    <property type="match status" value="1"/>
</dbReference>
<dbReference type="InterPro" id="IPR013520">
    <property type="entry name" value="Ribonucl_H"/>
</dbReference>
<name>A0A8S3ZTL8_9EUPU</name>
<dbReference type="InterPro" id="IPR051274">
    <property type="entry name" value="3-5_Exoribonuclease"/>
</dbReference>
<dbReference type="Gene3D" id="3.30.420.10">
    <property type="entry name" value="Ribonuclease H-like superfamily/Ribonuclease H"/>
    <property type="match status" value="1"/>
</dbReference>
<keyword evidence="3" id="KW-1185">Reference proteome</keyword>
<accession>A0A8S3ZTL8</accession>
<evidence type="ECO:0000259" key="1">
    <source>
        <dbReference type="Pfam" id="PF00929"/>
    </source>
</evidence>
<dbReference type="InterPro" id="IPR036397">
    <property type="entry name" value="RNaseH_sf"/>
</dbReference>
<dbReference type="EMBL" id="CAJHNH020005702">
    <property type="protein sequence ID" value="CAG5132859.1"/>
    <property type="molecule type" value="Genomic_DNA"/>
</dbReference>
<feature type="non-terminal residue" evidence="2">
    <location>
        <position position="65"/>
    </location>
</feature>
<feature type="non-terminal residue" evidence="2">
    <location>
        <position position="1"/>
    </location>
</feature>
<feature type="domain" description="Exonuclease" evidence="1">
    <location>
        <begin position="3"/>
        <end position="63"/>
    </location>
</feature>
<evidence type="ECO:0000313" key="2">
    <source>
        <dbReference type="EMBL" id="CAG5132859.1"/>
    </source>
</evidence>
<proteinExistence type="predicted"/>
<comment type="caution">
    <text evidence="2">The sequence shown here is derived from an EMBL/GenBank/DDBJ whole genome shotgun (WGS) entry which is preliminary data.</text>
</comment>
<dbReference type="GO" id="GO:0003676">
    <property type="term" value="F:nucleic acid binding"/>
    <property type="evidence" value="ECO:0007669"/>
    <property type="project" value="InterPro"/>
</dbReference>
<sequence>CANFHKYCKPKVNPILSSFCTQLTNITQAQVDEAKDFTVVLKSFEHWLRINRLTKSKQFAIVTDG</sequence>
<reference evidence="2" key="1">
    <citation type="submission" date="2021-04" db="EMBL/GenBank/DDBJ databases">
        <authorList>
            <consortium name="Molecular Ecology Group"/>
        </authorList>
    </citation>
    <scope>NUCLEOTIDE SEQUENCE</scope>
</reference>
<dbReference type="InterPro" id="IPR012337">
    <property type="entry name" value="RNaseH-like_sf"/>
</dbReference>